<dbReference type="EMBL" id="UFVS01000002">
    <property type="protein sequence ID" value="SUY53690.1"/>
    <property type="molecule type" value="Genomic_DNA"/>
</dbReference>
<evidence type="ECO:0000313" key="2">
    <source>
        <dbReference type="EMBL" id="SUX47907.1"/>
    </source>
</evidence>
<protein>
    <submittedName>
        <fullName evidence="3">Uncharacterized protein</fullName>
    </submittedName>
</protein>
<dbReference type="STRING" id="254.SAMN05421682_1058"/>
<evidence type="ECO:0000313" key="4">
    <source>
        <dbReference type="Proteomes" id="UP000185725"/>
    </source>
</evidence>
<name>A0A381JRZ7_9FLAO</name>
<dbReference type="EMBL" id="FTMF01000005">
    <property type="protein sequence ID" value="SIQ43081.1"/>
    <property type="molecule type" value="Genomic_DNA"/>
</dbReference>
<dbReference type="Gene3D" id="6.10.280.50">
    <property type="match status" value="1"/>
</dbReference>
<evidence type="ECO:0000313" key="6">
    <source>
        <dbReference type="Proteomes" id="UP000255231"/>
    </source>
</evidence>
<organism evidence="3 6">
    <name type="scientific">Chryseobacterium indoltheticum</name>
    <dbReference type="NCBI Taxonomy" id="254"/>
    <lineage>
        <taxon>Bacteria</taxon>
        <taxon>Pseudomonadati</taxon>
        <taxon>Bacteroidota</taxon>
        <taxon>Flavobacteriia</taxon>
        <taxon>Flavobacteriales</taxon>
        <taxon>Weeksellaceae</taxon>
        <taxon>Chryseobacterium group</taxon>
        <taxon>Chryseobacterium</taxon>
    </lineage>
</organism>
<reference evidence="5 6" key="2">
    <citation type="submission" date="2018-06" db="EMBL/GenBank/DDBJ databases">
        <authorList>
            <consortium name="Pathogen Informatics"/>
            <person name="Doyle S."/>
        </authorList>
    </citation>
    <scope>NUCLEOTIDE SEQUENCE [LARGE SCALE GENOMIC DNA]</scope>
    <source>
        <strain evidence="2 5">NCTC13532</strain>
        <strain evidence="3 6">NCTC13560</strain>
    </source>
</reference>
<dbReference type="Proteomes" id="UP000185725">
    <property type="component" value="Unassembled WGS sequence"/>
</dbReference>
<sequence>MMRSICTSLPTKINPNICMKSQNKYRKFQLQQKNIEVLEKENTRFRRVYSEYENMSDELWNLESSKGDPVPDDFINAMIVQATYLEEEIEDWLIQFNQKNTDMKN</sequence>
<keyword evidence="4" id="KW-1185">Reference proteome</keyword>
<dbReference type="EMBL" id="UFVR01000004">
    <property type="protein sequence ID" value="SUX47907.1"/>
    <property type="molecule type" value="Genomic_DNA"/>
</dbReference>
<dbReference type="Proteomes" id="UP000254282">
    <property type="component" value="Unassembled WGS sequence"/>
</dbReference>
<dbReference type="InterPro" id="IPR038444">
    <property type="entry name" value="DUF465_sf"/>
</dbReference>
<gene>
    <name evidence="2" type="ORF">NCTC13532_03500</name>
    <name evidence="3" type="ORF">NCTC13560_03631</name>
    <name evidence="1" type="ORF">SAMN05421682_1058</name>
</gene>
<evidence type="ECO:0000313" key="3">
    <source>
        <dbReference type="EMBL" id="SUY53690.1"/>
    </source>
</evidence>
<accession>A0A381JRZ7</accession>
<reference evidence="1 4" key="1">
    <citation type="submission" date="2017-01" db="EMBL/GenBank/DDBJ databases">
        <authorList>
            <person name="Varghese N."/>
            <person name="Submissions S."/>
        </authorList>
    </citation>
    <scope>NUCLEOTIDE SEQUENCE [LARGE SCALE GENOMIC DNA]</scope>
    <source>
        <strain evidence="1 4">ATCC 27950</strain>
    </source>
</reference>
<evidence type="ECO:0000313" key="1">
    <source>
        <dbReference type="EMBL" id="SIQ43081.1"/>
    </source>
</evidence>
<dbReference type="AlphaFoldDB" id="A0A381JRZ7"/>
<evidence type="ECO:0000313" key="5">
    <source>
        <dbReference type="Proteomes" id="UP000254282"/>
    </source>
</evidence>
<proteinExistence type="predicted"/>
<dbReference type="Proteomes" id="UP000255231">
    <property type="component" value="Unassembled WGS sequence"/>
</dbReference>